<comment type="similarity">
    <text evidence="1">Belongs to the themis family.</text>
</comment>
<evidence type="ECO:0000256" key="2">
    <source>
        <dbReference type="SAM" id="MobiDB-lite"/>
    </source>
</evidence>
<dbReference type="InterPro" id="IPR039671">
    <property type="entry name" value="THEMIS"/>
</dbReference>
<dbReference type="Proteomes" id="UP001178461">
    <property type="component" value="Chromosome 3"/>
</dbReference>
<dbReference type="GO" id="GO:0005737">
    <property type="term" value="C:cytoplasm"/>
    <property type="evidence" value="ECO:0007669"/>
    <property type="project" value="TreeGrafter"/>
</dbReference>
<dbReference type="EMBL" id="OX395128">
    <property type="protein sequence ID" value="CAI5770079.1"/>
    <property type="molecule type" value="Genomic_DNA"/>
</dbReference>
<evidence type="ECO:0000313" key="5">
    <source>
        <dbReference type="Proteomes" id="UP001178461"/>
    </source>
</evidence>
<evidence type="ECO:0000259" key="3">
    <source>
        <dbReference type="Pfam" id="PF12736"/>
    </source>
</evidence>
<gene>
    <name evidence="4" type="ORF">PODLI_1B027605</name>
</gene>
<evidence type="ECO:0000256" key="1">
    <source>
        <dbReference type="ARBA" id="ARBA00006414"/>
    </source>
</evidence>
<feature type="domain" description="CABIT" evidence="3">
    <location>
        <begin position="5"/>
        <end position="237"/>
    </location>
</feature>
<dbReference type="InterPro" id="IPR025946">
    <property type="entry name" value="CABIT_dom"/>
</dbReference>
<evidence type="ECO:0000313" key="4">
    <source>
        <dbReference type="EMBL" id="CAI5770079.1"/>
    </source>
</evidence>
<feature type="domain" description="CABIT" evidence="3">
    <location>
        <begin position="254"/>
        <end position="490"/>
    </location>
</feature>
<dbReference type="GO" id="GO:0050852">
    <property type="term" value="P:T cell receptor signaling pathway"/>
    <property type="evidence" value="ECO:0007669"/>
    <property type="project" value="TreeGrafter"/>
</dbReference>
<keyword evidence="5" id="KW-1185">Reference proteome</keyword>
<feature type="region of interest" description="Disordered" evidence="2">
    <location>
        <begin position="588"/>
        <end position="654"/>
    </location>
</feature>
<dbReference type="GO" id="GO:0005634">
    <property type="term" value="C:nucleus"/>
    <property type="evidence" value="ECO:0007669"/>
    <property type="project" value="TreeGrafter"/>
</dbReference>
<feature type="compositionally biased region" description="Basic and acidic residues" evidence="2">
    <location>
        <begin position="626"/>
        <end position="640"/>
    </location>
</feature>
<proteinExistence type="inferred from homology"/>
<reference evidence="4" key="1">
    <citation type="submission" date="2022-12" db="EMBL/GenBank/DDBJ databases">
        <authorList>
            <person name="Alioto T."/>
            <person name="Alioto T."/>
            <person name="Gomez Garrido J."/>
        </authorList>
    </citation>
    <scope>NUCLEOTIDE SEQUENCE</scope>
</reference>
<accession>A0AA35P028</accession>
<dbReference type="PANTHER" id="PTHR15215">
    <property type="entry name" value="CABIT DOMAIN-CONTAINING PROTEIN"/>
    <property type="match status" value="1"/>
</dbReference>
<organism evidence="4 5">
    <name type="scientific">Podarcis lilfordi</name>
    <name type="common">Lilford's wall lizard</name>
    <dbReference type="NCBI Taxonomy" id="74358"/>
    <lineage>
        <taxon>Eukaryota</taxon>
        <taxon>Metazoa</taxon>
        <taxon>Chordata</taxon>
        <taxon>Craniata</taxon>
        <taxon>Vertebrata</taxon>
        <taxon>Euteleostomi</taxon>
        <taxon>Lepidosauria</taxon>
        <taxon>Squamata</taxon>
        <taxon>Bifurcata</taxon>
        <taxon>Unidentata</taxon>
        <taxon>Episquamata</taxon>
        <taxon>Laterata</taxon>
        <taxon>Lacertibaenia</taxon>
        <taxon>Lacertidae</taxon>
        <taxon>Podarcis</taxon>
    </lineage>
</organism>
<dbReference type="Pfam" id="PF12736">
    <property type="entry name" value="CABIT"/>
    <property type="match status" value="2"/>
</dbReference>
<dbReference type="AlphaFoldDB" id="A0AA35P028"/>
<name>A0AA35P028_9SAUR</name>
<sequence length="654" mass="74120">MYGSIYEKCGHECCLSTGDVIKVVGLKVKKVLASNCESEDEASFCSTTVELPLHFPGLCRIVADKTPYVSVEEIVKKVLIGSTQLQHPCFYCSKDIKIENLTIKWGEKIIFNSVEVSNGILTVHCRLMRDGQLHAFVLPISQEGDFYEWEDDQTYTLKEIAKWKIPKSRSRRVTFTHICKARNSTNLLPLDFDGCIVLTPIYEVQAVMKFQKETVYFLSDLDVEVKDVTDCYNIHSFLQPLSMEDILERTCNEFPIVVAVIEGSVRNKQSYSILCPGREIVIYKKCQATRILASEIKGDSYKRHFLIPTSYKGKFKRRPREFPTAYDLEIARSVKEKLHVVATKAFESPYEGLSSVSIGNQFLIPECQLSEVVDPGKKKVENALACEQILSPNETHKSILLPMCMEGGFVELVHDKKQYELLELCKYFRLPFKVKVSLRDLSIQEDILAGIPCLQLEEKITDSYLLISTFSNPTEIWEAPVHRLNMSFQLLSKHAEDIVCFPTKSIVEEITEEQYYMMRKYGNQATNPPPRPPKTHKVEESKAYFLTVTTQSACSTPGPRKDVYVDATKKRPSDQSAAVSGLQLSCQSDLEQQENKEEMAQTAPAAENRMAKDSSKGVLAKHRAEKKQNSRPDVDDKDISVTESVTPKNPGEHI</sequence>
<dbReference type="PANTHER" id="PTHR15215:SF1">
    <property type="entry name" value="PROTEIN THEMIS"/>
    <property type="match status" value="1"/>
</dbReference>
<protein>
    <recommendedName>
        <fullName evidence="3">CABIT domain-containing protein</fullName>
    </recommendedName>
</protein>